<dbReference type="CDD" id="cd01650">
    <property type="entry name" value="RT_nLTR_like"/>
    <property type="match status" value="1"/>
</dbReference>
<proteinExistence type="predicted"/>
<comment type="caution">
    <text evidence="2">The sequence shown here is derived from an EMBL/GenBank/DDBJ whole genome shotgun (WGS) entry which is preliminary data.</text>
</comment>
<keyword evidence="3" id="KW-1185">Reference proteome</keyword>
<dbReference type="InterPro" id="IPR052343">
    <property type="entry name" value="Retrotransposon-Effector_Assoc"/>
</dbReference>
<dbReference type="PANTHER" id="PTHR46890">
    <property type="entry name" value="NON-LTR RETROLELEMENT REVERSE TRANSCRIPTASE-LIKE PROTEIN-RELATED"/>
    <property type="match status" value="1"/>
</dbReference>
<dbReference type="InterPro" id="IPR043502">
    <property type="entry name" value="DNA/RNA_pol_sf"/>
</dbReference>
<dbReference type="SUPFAM" id="SSF56672">
    <property type="entry name" value="DNA/RNA polymerases"/>
    <property type="match status" value="1"/>
</dbReference>
<dbReference type="PANTHER" id="PTHR46890:SF48">
    <property type="entry name" value="RNA-DIRECTED DNA POLYMERASE"/>
    <property type="match status" value="1"/>
</dbReference>
<gene>
    <name evidence="2" type="ORF">F3Y22_tig00111441pilonHSYRG00035</name>
</gene>
<sequence length="330" mass="38451">MLEFKQTLEDCRIEDIGFNGNWYTWERGRRASNNIRKWLDRGVANASWMDLFNGNTLSHLTHSFSTHCPLLLVTSDENLIKRSRQFRFEEAWLFEESCMKKVEHIWTAQPREQYEDESVIQDLAAKYFSDLFTLLFEETDQTLLSGVEPCIAEEINTKLCKLFTVEEVTDVVKLMSPLKASGDDGLGTIFYQQCWHIVGTEVAEYCIEILNGTQDIDPIKRTNIVLVPKIKSPRNLAQFRPISLCNVLYKIIAKVLVQRMQEHLHLCTDEAHSALVPRRLIMDNIITTYELLHSFIQKREGRKGCSALKLDMSKAYDVVEWPYLWQMMEK</sequence>
<accession>A0A6A2YKQ4</accession>
<feature type="domain" description="Reverse transcriptase" evidence="1">
    <location>
        <begin position="236"/>
        <end position="328"/>
    </location>
</feature>
<organism evidence="2 3">
    <name type="scientific">Hibiscus syriacus</name>
    <name type="common">Rose of Sharon</name>
    <dbReference type="NCBI Taxonomy" id="106335"/>
    <lineage>
        <taxon>Eukaryota</taxon>
        <taxon>Viridiplantae</taxon>
        <taxon>Streptophyta</taxon>
        <taxon>Embryophyta</taxon>
        <taxon>Tracheophyta</taxon>
        <taxon>Spermatophyta</taxon>
        <taxon>Magnoliopsida</taxon>
        <taxon>eudicotyledons</taxon>
        <taxon>Gunneridae</taxon>
        <taxon>Pentapetalae</taxon>
        <taxon>rosids</taxon>
        <taxon>malvids</taxon>
        <taxon>Malvales</taxon>
        <taxon>Malvaceae</taxon>
        <taxon>Malvoideae</taxon>
        <taxon>Hibiscus</taxon>
    </lineage>
</organism>
<dbReference type="Pfam" id="PF00078">
    <property type="entry name" value="RVT_1"/>
    <property type="match status" value="1"/>
</dbReference>
<evidence type="ECO:0000313" key="2">
    <source>
        <dbReference type="EMBL" id="KAE8678114.1"/>
    </source>
</evidence>
<name>A0A6A2YKQ4_HIBSY</name>
<evidence type="ECO:0000313" key="3">
    <source>
        <dbReference type="Proteomes" id="UP000436088"/>
    </source>
</evidence>
<dbReference type="EMBL" id="VEPZ02001344">
    <property type="protein sequence ID" value="KAE8678114.1"/>
    <property type="molecule type" value="Genomic_DNA"/>
</dbReference>
<dbReference type="InterPro" id="IPR000477">
    <property type="entry name" value="RT_dom"/>
</dbReference>
<reference evidence="2" key="1">
    <citation type="submission" date="2019-09" db="EMBL/GenBank/DDBJ databases">
        <title>Draft genome information of white flower Hibiscus syriacus.</title>
        <authorList>
            <person name="Kim Y.-M."/>
        </authorList>
    </citation>
    <scope>NUCLEOTIDE SEQUENCE [LARGE SCALE GENOMIC DNA]</scope>
    <source>
        <strain evidence="2">YM2019G1</strain>
    </source>
</reference>
<dbReference type="AlphaFoldDB" id="A0A6A2YKQ4"/>
<protein>
    <recommendedName>
        <fullName evidence="1">Reverse transcriptase domain-containing protein</fullName>
    </recommendedName>
</protein>
<dbReference type="Proteomes" id="UP000436088">
    <property type="component" value="Unassembled WGS sequence"/>
</dbReference>
<evidence type="ECO:0000259" key="1">
    <source>
        <dbReference type="Pfam" id="PF00078"/>
    </source>
</evidence>